<reference evidence="10 11" key="1">
    <citation type="submission" date="2017-09" db="EMBL/GenBank/DDBJ databases">
        <title>Depth-based differentiation of microbial function through sediment-hosted aquifers and enrichment of novel symbionts in the deep terrestrial subsurface.</title>
        <authorList>
            <person name="Probst A.J."/>
            <person name="Ladd B."/>
            <person name="Jarett J.K."/>
            <person name="Geller-Mcgrath D.E."/>
            <person name="Sieber C.M."/>
            <person name="Emerson J.B."/>
            <person name="Anantharaman K."/>
            <person name="Thomas B.C."/>
            <person name="Malmstrom R."/>
            <person name="Stieglmeier M."/>
            <person name="Klingl A."/>
            <person name="Woyke T."/>
            <person name="Ryan C.M."/>
            <person name="Banfield J.F."/>
        </authorList>
    </citation>
    <scope>NUCLEOTIDE SEQUENCE [LARGE SCALE GENOMIC DNA]</scope>
    <source>
        <strain evidence="10">CG22_combo_CG10-13_8_21_14_all_47_15</strain>
    </source>
</reference>
<dbReference type="Gene3D" id="1.10.240.10">
    <property type="entry name" value="Tyrosyl-Transfer RNA Synthetase"/>
    <property type="match status" value="1"/>
</dbReference>
<dbReference type="InterPro" id="IPR050203">
    <property type="entry name" value="Trp-tRNA_synthetase"/>
</dbReference>
<dbReference type="EC" id="6.1.1.2" evidence="8"/>
<gene>
    <name evidence="8 10" type="primary">trpS</name>
    <name evidence="10" type="ORF">COW88_00540</name>
</gene>
<feature type="binding site" evidence="8">
    <location>
        <begin position="22"/>
        <end position="23"/>
    </location>
    <ligand>
        <name>ATP</name>
        <dbReference type="ChEBI" id="CHEBI:30616"/>
    </ligand>
</feature>
<dbReference type="HAMAP" id="MF_00140_B">
    <property type="entry name" value="Trp_tRNA_synth_B"/>
    <property type="match status" value="1"/>
</dbReference>
<evidence type="ECO:0000256" key="5">
    <source>
        <dbReference type="ARBA" id="ARBA00022917"/>
    </source>
</evidence>
<accession>A0A2H0CWV2</accession>
<dbReference type="PROSITE" id="PS00178">
    <property type="entry name" value="AA_TRNA_LIGASE_I"/>
    <property type="match status" value="1"/>
</dbReference>
<evidence type="ECO:0000256" key="9">
    <source>
        <dbReference type="RuleBase" id="RU363036"/>
    </source>
</evidence>
<organism evidence="10 11">
    <name type="scientific">Candidatus Lloydbacteria bacterium CG22_combo_CG10-13_8_21_14_all_47_15</name>
    <dbReference type="NCBI Taxonomy" id="1974635"/>
    <lineage>
        <taxon>Bacteria</taxon>
        <taxon>Candidatus Lloydiibacteriota</taxon>
    </lineage>
</organism>
<evidence type="ECO:0000256" key="2">
    <source>
        <dbReference type="ARBA" id="ARBA00022598"/>
    </source>
</evidence>
<dbReference type="InterPro" id="IPR001412">
    <property type="entry name" value="aa-tRNA-synth_I_CS"/>
</dbReference>
<comment type="caution">
    <text evidence="10">The sequence shown here is derived from an EMBL/GenBank/DDBJ whole genome shotgun (WGS) entry which is preliminary data.</text>
</comment>
<comment type="similarity">
    <text evidence="1 8 9">Belongs to the class-I aminoacyl-tRNA synthetase family.</text>
</comment>
<dbReference type="Proteomes" id="UP000230638">
    <property type="component" value="Unassembled WGS sequence"/>
</dbReference>
<dbReference type="CDD" id="cd00806">
    <property type="entry name" value="TrpRS_core"/>
    <property type="match status" value="1"/>
</dbReference>
<feature type="binding site" evidence="8">
    <location>
        <begin position="14"/>
        <end position="16"/>
    </location>
    <ligand>
        <name>ATP</name>
        <dbReference type="ChEBI" id="CHEBI:30616"/>
    </ligand>
</feature>
<name>A0A2H0CWV2_9BACT</name>
<feature type="short sequence motif" description="'HIGH' region" evidence="8">
    <location>
        <begin position="15"/>
        <end position="23"/>
    </location>
</feature>
<dbReference type="Gene3D" id="3.40.50.620">
    <property type="entry name" value="HUPs"/>
    <property type="match status" value="1"/>
</dbReference>
<dbReference type="GO" id="GO:0006436">
    <property type="term" value="P:tryptophanyl-tRNA aminoacylation"/>
    <property type="evidence" value="ECO:0007669"/>
    <property type="project" value="UniProtKB-UniRule"/>
</dbReference>
<protein>
    <recommendedName>
        <fullName evidence="8">Tryptophan--tRNA ligase</fullName>
        <ecNumber evidence="8">6.1.1.2</ecNumber>
    </recommendedName>
    <alternativeName>
        <fullName evidence="8">Tryptophanyl-tRNA synthetase</fullName>
        <shortName evidence="8">TrpRS</shortName>
    </alternativeName>
</protein>
<evidence type="ECO:0000256" key="8">
    <source>
        <dbReference type="HAMAP-Rule" id="MF_00140"/>
    </source>
</evidence>
<keyword evidence="2 8" id="KW-0436">Ligase</keyword>
<evidence type="ECO:0000256" key="6">
    <source>
        <dbReference type="ARBA" id="ARBA00023146"/>
    </source>
</evidence>
<feature type="binding site" evidence="8">
    <location>
        <begin position="195"/>
        <end position="199"/>
    </location>
    <ligand>
        <name>ATP</name>
        <dbReference type="ChEBI" id="CHEBI:30616"/>
    </ligand>
</feature>
<dbReference type="FunFam" id="1.10.240.10:FF:000005">
    <property type="entry name" value="Tryptophan--tRNA ligase"/>
    <property type="match status" value="1"/>
</dbReference>
<keyword evidence="8" id="KW-0963">Cytoplasm</keyword>
<dbReference type="GO" id="GO:0004830">
    <property type="term" value="F:tryptophan-tRNA ligase activity"/>
    <property type="evidence" value="ECO:0007669"/>
    <property type="project" value="UniProtKB-UniRule"/>
</dbReference>
<comment type="function">
    <text evidence="8">Catalyzes the attachment of tryptophan to tRNA(Trp).</text>
</comment>
<dbReference type="InterPro" id="IPR002305">
    <property type="entry name" value="aa-tRNA-synth_Ic"/>
</dbReference>
<dbReference type="Pfam" id="PF00579">
    <property type="entry name" value="tRNA-synt_1b"/>
    <property type="match status" value="1"/>
</dbReference>
<evidence type="ECO:0000256" key="1">
    <source>
        <dbReference type="ARBA" id="ARBA00005594"/>
    </source>
</evidence>
<evidence type="ECO:0000256" key="7">
    <source>
        <dbReference type="ARBA" id="ARBA00049929"/>
    </source>
</evidence>
<proteinExistence type="inferred from homology"/>
<dbReference type="PANTHER" id="PTHR43766">
    <property type="entry name" value="TRYPTOPHAN--TRNA LIGASE, MITOCHONDRIAL"/>
    <property type="match status" value="1"/>
</dbReference>
<feature type="binding site" evidence="8">
    <location>
        <position position="137"/>
    </location>
    <ligand>
        <name>L-tryptophan</name>
        <dbReference type="ChEBI" id="CHEBI:57912"/>
    </ligand>
</feature>
<keyword evidence="4 8" id="KW-0067">ATP-binding</keyword>
<dbReference type="InterPro" id="IPR002306">
    <property type="entry name" value="Trp-tRNA-ligase"/>
</dbReference>
<comment type="catalytic activity">
    <reaction evidence="7 8">
        <text>tRNA(Trp) + L-tryptophan + ATP = L-tryptophyl-tRNA(Trp) + AMP + diphosphate + H(+)</text>
        <dbReference type="Rhea" id="RHEA:24080"/>
        <dbReference type="Rhea" id="RHEA-COMP:9671"/>
        <dbReference type="Rhea" id="RHEA-COMP:9705"/>
        <dbReference type="ChEBI" id="CHEBI:15378"/>
        <dbReference type="ChEBI" id="CHEBI:30616"/>
        <dbReference type="ChEBI" id="CHEBI:33019"/>
        <dbReference type="ChEBI" id="CHEBI:57912"/>
        <dbReference type="ChEBI" id="CHEBI:78442"/>
        <dbReference type="ChEBI" id="CHEBI:78535"/>
        <dbReference type="ChEBI" id="CHEBI:456215"/>
        <dbReference type="EC" id="6.1.1.2"/>
    </reaction>
</comment>
<feature type="short sequence motif" description="'KMSKS' region" evidence="8">
    <location>
        <begin position="195"/>
        <end position="199"/>
    </location>
</feature>
<dbReference type="PRINTS" id="PR01039">
    <property type="entry name" value="TRNASYNTHTRP"/>
</dbReference>
<dbReference type="SUPFAM" id="SSF52374">
    <property type="entry name" value="Nucleotidylyl transferase"/>
    <property type="match status" value="1"/>
</dbReference>
<keyword evidence="5 8" id="KW-0648">Protein biosynthesis</keyword>
<evidence type="ECO:0000256" key="4">
    <source>
        <dbReference type="ARBA" id="ARBA00022840"/>
    </source>
</evidence>
<feature type="binding site" evidence="8">
    <location>
        <begin position="149"/>
        <end position="151"/>
    </location>
    <ligand>
        <name>ATP</name>
        <dbReference type="ChEBI" id="CHEBI:30616"/>
    </ligand>
</feature>
<comment type="subunit">
    <text evidence="8">Homodimer.</text>
</comment>
<dbReference type="GO" id="GO:0005524">
    <property type="term" value="F:ATP binding"/>
    <property type="evidence" value="ECO:0007669"/>
    <property type="project" value="UniProtKB-UniRule"/>
</dbReference>
<sequence>MIDMAKKTLVSGVKPTGRIHIGNYFGAMRQFVALQDSYHAMIFIADYHALTTERNPKTLREQTIAIAMDYLAIGLNPEKTLLFKQSDVPEVVELAWIFNCITTMPYLSRAHAYKDALAKDKEVNVGLFDYPMLMAADILIQDADAVPVGQDQKQHVEITRDTAEKFNRIYGDMFTLPEHLILSETETVPGIDGKKMSKSYGNIIPLFASDDEIEQSVMSIVTDSKGVGEPKNTEGDTLFSYHRLFSTGELPEIERRYREGGIGYKESKEMLIKNMRAFIAPLRERREDIAKDTARVTAILEKGGERARERARKKMSFIRERVGLS</sequence>
<evidence type="ECO:0000256" key="3">
    <source>
        <dbReference type="ARBA" id="ARBA00022741"/>
    </source>
</evidence>
<dbReference type="PANTHER" id="PTHR43766:SF1">
    <property type="entry name" value="TRYPTOPHAN--TRNA LIGASE, MITOCHONDRIAL"/>
    <property type="match status" value="1"/>
</dbReference>
<dbReference type="NCBIfam" id="TIGR00233">
    <property type="entry name" value="trpS"/>
    <property type="match status" value="1"/>
</dbReference>
<evidence type="ECO:0000313" key="10">
    <source>
        <dbReference type="EMBL" id="PIP73898.1"/>
    </source>
</evidence>
<dbReference type="EMBL" id="PCTL01000003">
    <property type="protein sequence ID" value="PIP73898.1"/>
    <property type="molecule type" value="Genomic_DNA"/>
</dbReference>
<feature type="binding site" evidence="8">
    <location>
        <position position="188"/>
    </location>
    <ligand>
        <name>ATP</name>
        <dbReference type="ChEBI" id="CHEBI:30616"/>
    </ligand>
</feature>
<dbReference type="GO" id="GO:0005829">
    <property type="term" value="C:cytosol"/>
    <property type="evidence" value="ECO:0007669"/>
    <property type="project" value="TreeGrafter"/>
</dbReference>
<dbReference type="AlphaFoldDB" id="A0A2H0CWV2"/>
<dbReference type="InterPro" id="IPR014729">
    <property type="entry name" value="Rossmann-like_a/b/a_fold"/>
</dbReference>
<dbReference type="InterPro" id="IPR024109">
    <property type="entry name" value="Trp-tRNA-ligase_bac-type"/>
</dbReference>
<keyword evidence="6 8" id="KW-0030">Aminoacyl-tRNA synthetase</keyword>
<keyword evidence="3 8" id="KW-0547">Nucleotide-binding</keyword>
<evidence type="ECO:0000313" key="11">
    <source>
        <dbReference type="Proteomes" id="UP000230638"/>
    </source>
</evidence>
<comment type="subcellular location">
    <subcellularLocation>
        <location evidence="8">Cytoplasm</location>
    </subcellularLocation>
</comment>